<dbReference type="EMBL" id="PJNH01000002">
    <property type="protein sequence ID" value="PKR77702.1"/>
    <property type="molecule type" value="Genomic_DNA"/>
</dbReference>
<feature type="transmembrane region" description="Helical" evidence="1">
    <location>
        <begin position="36"/>
        <end position="69"/>
    </location>
</feature>
<feature type="transmembrane region" description="Helical" evidence="1">
    <location>
        <begin position="81"/>
        <end position="114"/>
    </location>
</feature>
<dbReference type="Pfam" id="PF09922">
    <property type="entry name" value="LiaF-like_C"/>
    <property type="match status" value="1"/>
</dbReference>
<proteinExistence type="predicted"/>
<evidence type="ECO:0000313" key="4">
    <source>
        <dbReference type="Proteomes" id="UP000243524"/>
    </source>
</evidence>
<dbReference type="GO" id="GO:0016020">
    <property type="term" value="C:membrane"/>
    <property type="evidence" value="ECO:0007669"/>
    <property type="project" value="InterPro"/>
</dbReference>
<keyword evidence="1" id="KW-0472">Membrane</keyword>
<gene>
    <name evidence="3" type="ORF">CEY16_07155</name>
</gene>
<dbReference type="Proteomes" id="UP000243524">
    <property type="component" value="Unassembled WGS sequence"/>
</dbReference>
<evidence type="ECO:0000313" key="3">
    <source>
        <dbReference type="EMBL" id="PKR77702.1"/>
    </source>
</evidence>
<accession>A0A2I0QTM6</accession>
<keyword evidence="1" id="KW-1133">Transmembrane helix</keyword>
<evidence type="ECO:0000256" key="1">
    <source>
        <dbReference type="SAM" id="Phobius"/>
    </source>
</evidence>
<protein>
    <recommendedName>
        <fullName evidence="2">Cell wall-active antibiotics response LiaF-like C-terminal domain-containing protein</fullName>
    </recommendedName>
</protein>
<dbReference type="PIRSF" id="PIRSF031509">
    <property type="entry name" value="Cell_wall_LiaF/YvqF"/>
    <property type="match status" value="1"/>
</dbReference>
<organism evidence="3 4">
    <name type="scientific">Halalkalibacillus sediminis</name>
    <dbReference type="NCBI Taxonomy" id="2018042"/>
    <lineage>
        <taxon>Bacteria</taxon>
        <taxon>Bacillati</taxon>
        <taxon>Bacillota</taxon>
        <taxon>Bacilli</taxon>
        <taxon>Bacillales</taxon>
        <taxon>Bacillaceae</taxon>
        <taxon>Halalkalibacillus</taxon>
    </lineage>
</organism>
<dbReference type="InterPro" id="IPR016975">
    <property type="entry name" value="Cell_wall_LiaF"/>
</dbReference>
<keyword evidence="4" id="KW-1185">Reference proteome</keyword>
<keyword evidence="1" id="KW-0812">Transmembrane</keyword>
<comment type="caution">
    <text evidence="3">The sequence shown here is derived from an EMBL/GenBank/DDBJ whole genome shotgun (WGS) entry which is preliminary data.</text>
</comment>
<dbReference type="NCBIfam" id="NF040535">
    <property type="entry name" value="LiaF_C_term"/>
    <property type="match status" value="1"/>
</dbReference>
<name>A0A2I0QTM6_9BACI</name>
<dbReference type="InterPro" id="IPR047793">
    <property type="entry name" value="LiaF_C"/>
</dbReference>
<feature type="domain" description="Cell wall-active antibiotics response LiaF-like C-terminal" evidence="2">
    <location>
        <begin position="157"/>
        <end position="269"/>
    </location>
</feature>
<evidence type="ECO:0000259" key="2">
    <source>
        <dbReference type="Pfam" id="PF09922"/>
    </source>
</evidence>
<dbReference type="InterPro" id="IPR024425">
    <property type="entry name" value="LiaF-like_C"/>
</dbReference>
<sequence>MPVLFFKEDRSLIMVKYTQKEVRPVFDKVNSEIVNAIIIIAIILVAIEIVLFDGGLVVSLGISAILIYLGYQRYERQSGKIFFWIGVVTAIISILNMMVVKFILIAIIGYFIYYYYESRKQPKTVRPSFSTNEADDENLADSDKFQKDSTLLRQSLISHQKTPDEPYPWRDIHITGVFGDRTVDLTETFLPEDDAIISIRHGLGKIQVLVPYEIEVSVHHSTLLGEVTIFNEKLGRVVNETIAYQTEDFDLGQPRVKIMTSLIFGRLEVVRT</sequence>
<dbReference type="AlphaFoldDB" id="A0A2I0QTM6"/>
<reference evidence="3 4" key="1">
    <citation type="submission" date="2017-06" db="EMBL/GenBank/DDBJ databases">
        <title>the draft geome sequence of Illustriluteabacillus marina B3227.</title>
        <authorList>
            <person name="He R.-H."/>
            <person name="Du Z.-J."/>
        </authorList>
    </citation>
    <scope>NUCLEOTIDE SEQUENCE [LARGE SCALE GENOMIC DNA]</scope>
    <source>
        <strain evidence="3 4">B3227</strain>
    </source>
</reference>